<dbReference type="SUPFAM" id="SSF49899">
    <property type="entry name" value="Concanavalin A-like lectins/glucanases"/>
    <property type="match status" value="1"/>
</dbReference>
<comment type="similarity">
    <text evidence="1">Belongs to the glycosyl hydrolase 16 family.</text>
</comment>
<feature type="chain" id="PRO_5032674544" description="GH16 domain-containing protein" evidence="2">
    <location>
        <begin position="28"/>
        <end position="330"/>
    </location>
</feature>
<evidence type="ECO:0000259" key="3">
    <source>
        <dbReference type="PROSITE" id="PS51762"/>
    </source>
</evidence>
<dbReference type="InterPro" id="IPR000757">
    <property type="entry name" value="Beta-glucanase-like"/>
</dbReference>
<evidence type="ECO:0000313" key="4">
    <source>
        <dbReference type="EMBL" id="KAG2422894.1"/>
    </source>
</evidence>
<dbReference type="GO" id="GO:0004553">
    <property type="term" value="F:hydrolase activity, hydrolyzing O-glycosyl compounds"/>
    <property type="evidence" value="ECO:0007669"/>
    <property type="project" value="InterPro"/>
</dbReference>
<keyword evidence="5" id="KW-1185">Reference proteome</keyword>
<accession>A0A835VRI7</accession>
<dbReference type="PROSITE" id="PS51762">
    <property type="entry name" value="GH16_2"/>
    <property type="match status" value="1"/>
</dbReference>
<dbReference type="EMBL" id="JAEHOC010000091">
    <property type="protein sequence ID" value="KAG2422894.1"/>
    <property type="molecule type" value="Genomic_DNA"/>
</dbReference>
<keyword evidence="2" id="KW-0732">Signal</keyword>
<evidence type="ECO:0000256" key="2">
    <source>
        <dbReference type="SAM" id="SignalP"/>
    </source>
</evidence>
<organism evidence="4 5">
    <name type="scientific">Chlamydomonas incerta</name>
    <dbReference type="NCBI Taxonomy" id="51695"/>
    <lineage>
        <taxon>Eukaryota</taxon>
        <taxon>Viridiplantae</taxon>
        <taxon>Chlorophyta</taxon>
        <taxon>core chlorophytes</taxon>
        <taxon>Chlorophyceae</taxon>
        <taxon>CS clade</taxon>
        <taxon>Chlamydomonadales</taxon>
        <taxon>Chlamydomonadaceae</taxon>
        <taxon>Chlamydomonas</taxon>
    </lineage>
</organism>
<reference evidence="4" key="1">
    <citation type="journal article" date="2020" name="bioRxiv">
        <title>Comparative genomics of Chlamydomonas.</title>
        <authorList>
            <person name="Craig R.J."/>
            <person name="Hasan A.R."/>
            <person name="Ness R.W."/>
            <person name="Keightley P.D."/>
        </authorList>
    </citation>
    <scope>NUCLEOTIDE SEQUENCE</scope>
    <source>
        <strain evidence="4">SAG 7.73</strain>
    </source>
</reference>
<proteinExistence type="inferred from homology"/>
<dbReference type="CDD" id="cd08023">
    <property type="entry name" value="GH16_laminarinase_like"/>
    <property type="match status" value="1"/>
</dbReference>
<dbReference type="AlphaFoldDB" id="A0A835VRI7"/>
<evidence type="ECO:0000313" key="5">
    <source>
        <dbReference type="Proteomes" id="UP000650467"/>
    </source>
</evidence>
<feature type="signal peptide" evidence="2">
    <location>
        <begin position="1"/>
        <end position="27"/>
    </location>
</feature>
<dbReference type="PANTHER" id="PTHR10963">
    <property type="entry name" value="GLYCOSYL HYDROLASE-RELATED"/>
    <property type="match status" value="1"/>
</dbReference>
<dbReference type="PANTHER" id="PTHR10963:SF55">
    <property type="entry name" value="GLYCOSIDE HYDROLASE FAMILY 16 PROTEIN"/>
    <property type="match status" value="1"/>
</dbReference>
<evidence type="ECO:0000256" key="1">
    <source>
        <dbReference type="ARBA" id="ARBA00006865"/>
    </source>
</evidence>
<dbReference type="InterPro" id="IPR013320">
    <property type="entry name" value="ConA-like_dom_sf"/>
</dbReference>
<comment type="caution">
    <text evidence="4">The sequence shown here is derived from an EMBL/GenBank/DDBJ whole genome shotgun (WGS) entry which is preliminary data.</text>
</comment>
<dbReference type="InterPro" id="IPR050546">
    <property type="entry name" value="Glycosyl_Hydrlase_16"/>
</dbReference>
<sequence>MSATAFARGSLRMLVLIVAAFLSVTYAKQVLRWSDEFRAGCTDTSVCVNGGIDLRKWSFDLGDGTDYGPNMIGWGNWQRQCHTNSSANARVEAFPGKTDGMLVIQGGYSPLRTCYNENAAPSTTNYTSARLTTRNTAAFKWTGTAGNSTAVRIDVRLQVPSVSGTWPAAWMLPTTDKRWCSGCSAYGDGWCLGGEIDIMEHVNTNNFLIANVHYGGQANASWLDCHEKVGRFRASSRAFAWNTLSLVWDSTYIRFLANGKEFSRLNAGDWYTGGADPAANKFAPFDQDFFLILDMAIGGLYPGFNIDDAAVAAGKARYHIDYVRVYDLLP</sequence>
<dbReference type="OrthoDB" id="527711at2759"/>
<dbReference type="GO" id="GO:0005975">
    <property type="term" value="P:carbohydrate metabolic process"/>
    <property type="evidence" value="ECO:0007669"/>
    <property type="project" value="InterPro"/>
</dbReference>
<feature type="domain" description="GH16" evidence="3">
    <location>
        <begin position="19"/>
        <end position="330"/>
    </location>
</feature>
<dbReference type="Gene3D" id="2.60.120.200">
    <property type="match status" value="1"/>
</dbReference>
<dbReference type="Proteomes" id="UP000650467">
    <property type="component" value="Unassembled WGS sequence"/>
</dbReference>
<name>A0A835VRI7_CHLIN</name>
<gene>
    <name evidence="4" type="ORF">HXX76_015722</name>
</gene>
<protein>
    <recommendedName>
        <fullName evidence="3">GH16 domain-containing protein</fullName>
    </recommendedName>
</protein>